<accession>A0A6J5MFK0</accession>
<proteinExistence type="predicted"/>
<gene>
    <name evidence="1" type="ORF">UFOVP456_21</name>
</gene>
<name>A0A6J5MFK0_9CAUD</name>
<reference evidence="1" key="1">
    <citation type="submission" date="2020-04" db="EMBL/GenBank/DDBJ databases">
        <authorList>
            <person name="Chiriac C."/>
            <person name="Salcher M."/>
            <person name="Ghai R."/>
            <person name="Kavagutti S V."/>
        </authorList>
    </citation>
    <scope>NUCLEOTIDE SEQUENCE</scope>
</reference>
<sequence length="87" mass="9523">MSAQTYNPKMASMYGCDINAFVDNVKESITYRLQGAHMVVAGLMSDAQEMMAYGDTESARQTLNQAKHILFLVMDGELVGTVDRVAA</sequence>
<organism evidence="1">
    <name type="scientific">uncultured Caudovirales phage</name>
    <dbReference type="NCBI Taxonomy" id="2100421"/>
    <lineage>
        <taxon>Viruses</taxon>
        <taxon>Duplodnaviria</taxon>
        <taxon>Heunggongvirae</taxon>
        <taxon>Uroviricota</taxon>
        <taxon>Caudoviricetes</taxon>
        <taxon>Peduoviridae</taxon>
        <taxon>Maltschvirus</taxon>
        <taxon>Maltschvirus maltsch</taxon>
    </lineage>
</organism>
<protein>
    <submittedName>
        <fullName evidence="1">Uncharacterized protein</fullName>
    </submittedName>
</protein>
<dbReference type="EMBL" id="LR796436">
    <property type="protein sequence ID" value="CAB4144093.1"/>
    <property type="molecule type" value="Genomic_DNA"/>
</dbReference>
<evidence type="ECO:0000313" key="1">
    <source>
        <dbReference type="EMBL" id="CAB4144093.1"/>
    </source>
</evidence>